<protein>
    <submittedName>
        <fullName evidence="1">Uncharacterized protein</fullName>
    </submittedName>
</protein>
<sequence length="182" mass="21099">MGVLETESEEPVLKPVFAHGIFVVTEESGVVQTLIFEYIDETSYYWNIVELDDTTRLKQEEVLLRRNMQELLGEEVVLFNGLKVEPRVLGVRISAPLPTRVSFTFLIGFPAQLRKGENLYQNFYEPEVVEYDYNVVWYLPLRALEVKADFGVPYTLINNHVIVFSVKRGTRTAGYEEIKFRL</sequence>
<gene>
    <name evidence="1" type="ORF">ENM78_06555</name>
</gene>
<comment type="caution">
    <text evidence="1">The sequence shown here is derived from an EMBL/GenBank/DDBJ whole genome shotgun (WGS) entry which is preliminary data.</text>
</comment>
<organism evidence="1">
    <name type="scientific">Fervidicoccus fontis</name>
    <dbReference type="NCBI Taxonomy" id="683846"/>
    <lineage>
        <taxon>Archaea</taxon>
        <taxon>Thermoproteota</taxon>
        <taxon>Thermoprotei</taxon>
        <taxon>Fervidicoccales</taxon>
        <taxon>Fervidicoccaceae</taxon>
        <taxon>Fervidicoccus</taxon>
    </lineage>
</organism>
<dbReference type="EMBL" id="DRZC01000083">
    <property type="protein sequence ID" value="HHQ81090.1"/>
    <property type="molecule type" value="Genomic_DNA"/>
</dbReference>
<name>A0A7J3ZNS2_9CREN</name>
<reference evidence="1" key="1">
    <citation type="journal article" date="2020" name="mSystems">
        <title>Genome- and Community-Level Interaction Insights into Carbon Utilization and Element Cycling Functions of Hydrothermarchaeota in Hydrothermal Sediment.</title>
        <authorList>
            <person name="Zhou Z."/>
            <person name="Liu Y."/>
            <person name="Xu W."/>
            <person name="Pan J."/>
            <person name="Luo Z.H."/>
            <person name="Li M."/>
        </authorList>
    </citation>
    <scope>NUCLEOTIDE SEQUENCE [LARGE SCALE GENOMIC DNA]</scope>
    <source>
        <strain evidence="1">SpSt-1116</strain>
    </source>
</reference>
<dbReference type="AlphaFoldDB" id="A0A7J3ZNS2"/>
<accession>A0A7J3ZNS2</accession>
<evidence type="ECO:0000313" key="1">
    <source>
        <dbReference type="EMBL" id="HHQ81090.1"/>
    </source>
</evidence>
<proteinExistence type="predicted"/>